<dbReference type="OrthoDB" id="9803432at2"/>
<evidence type="ECO:0000313" key="1">
    <source>
        <dbReference type="EMBL" id="SFI75193.1"/>
    </source>
</evidence>
<dbReference type="EMBL" id="FORI01000005">
    <property type="protein sequence ID" value="SFI75193.1"/>
    <property type="molecule type" value="Genomic_DNA"/>
</dbReference>
<reference evidence="2" key="1">
    <citation type="submission" date="2016-10" db="EMBL/GenBank/DDBJ databases">
        <authorList>
            <person name="Varghese N."/>
            <person name="Submissions S."/>
        </authorList>
    </citation>
    <scope>NUCLEOTIDE SEQUENCE [LARGE SCALE GENOMIC DNA]</scope>
    <source>
        <strain evidence="2">XBD1002</strain>
    </source>
</reference>
<proteinExistence type="predicted"/>
<dbReference type="RefSeq" id="WP_074931449.1">
    <property type="nucleotide sequence ID" value="NZ_FORI01000005.1"/>
</dbReference>
<keyword evidence="2" id="KW-1185">Reference proteome</keyword>
<protein>
    <submittedName>
        <fullName evidence="1">Uncharacterized protein</fullName>
    </submittedName>
</protein>
<gene>
    <name evidence="1" type="ORF">SAMN04487775_105127</name>
</gene>
<dbReference type="AlphaFoldDB" id="A0A1I3KRQ9"/>
<organism evidence="1 2">
    <name type="scientific">Treponema bryantii</name>
    <dbReference type="NCBI Taxonomy" id="163"/>
    <lineage>
        <taxon>Bacteria</taxon>
        <taxon>Pseudomonadati</taxon>
        <taxon>Spirochaetota</taxon>
        <taxon>Spirochaetia</taxon>
        <taxon>Spirochaetales</taxon>
        <taxon>Treponemataceae</taxon>
        <taxon>Treponema</taxon>
    </lineage>
</organism>
<name>A0A1I3KRQ9_9SPIR</name>
<dbReference type="Proteomes" id="UP000182737">
    <property type="component" value="Unassembled WGS sequence"/>
</dbReference>
<accession>A0A1I3KRQ9</accession>
<evidence type="ECO:0000313" key="2">
    <source>
        <dbReference type="Proteomes" id="UP000182737"/>
    </source>
</evidence>
<sequence>MHPVDGRPPQFYHITNPKDFNGTYIPRAQISFIKKLAQKDYDLKLIKILQAQVRALDKLIDISLSKPDSELKIEQLYSRMISTRQKLIVPVTLTDAQYTEEWQNVSWQGRSFPDEAPGFTTVRGERVRSKSEIIIADTLNRLYIPYRYEYPLELKGGQIFHRSHSTAHSILDNSSR</sequence>